<dbReference type="CDD" id="cd12797">
    <property type="entry name" value="M23_peptidase"/>
    <property type="match status" value="1"/>
</dbReference>
<protein>
    <submittedName>
        <fullName evidence="2">Unannotated protein</fullName>
    </submittedName>
</protein>
<name>A0A6J6K7K6_9ZZZZ</name>
<dbReference type="EMBL" id="CAEZWB010000037">
    <property type="protein sequence ID" value="CAB4644325.1"/>
    <property type="molecule type" value="Genomic_DNA"/>
</dbReference>
<gene>
    <name evidence="2" type="ORF">UFOPK2166_00439</name>
    <name evidence="3" type="ORF">UFOPK2872_00606</name>
</gene>
<proteinExistence type="predicted"/>
<evidence type="ECO:0000259" key="1">
    <source>
        <dbReference type="Pfam" id="PF01551"/>
    </source>
</evidence>
<dbReference type="InterPro" id="IPR011055">
    <property type="entry name" value="Dup_hybrid_motif"/>
</dbReference>
<dbReference type="AlphaFoldDB" id="A0A6J6K7K6"/>
<dbReference type="EMBL" id="CAEZZM010000056">
    <property type="protein sequence ID" value="CAB4762804.1"/>
    <property type="molecule type" value="Genomic_DNA"/>
</dbReference>
<evidence type="ECO:0000313" key="2">
    <source>
        <dbReference type="EMBL" id="CAB4644325.1"/>
    </source>
</evidence>
<dbReference type="Gene3D" id="2.70.70.10">
    <property type="entry name" value="Glucose Permease (Domain IIA)"/>
    <property type="match status" value="1"/>
</dbReference>
<dbReference type="InterPro" id="IPR016047">
    <property type="entry name" value="M23ase_b-sheet_dom"/>
</dbReference>
<dbReference type="SUPFAM" id="SSF51261">
    <property type="entry name" value="Duplicated hybrid motif"/>
    <property type="match status" value="1"/>
</dbReference>
<organism evidence="2">
    <name type="scientific">freshwater metagenome</name>
    <dbReference type="NCBI Taxonomy" id="449393"/>
    <lineage>
        <taxon>unclassified sequences</taxon>
        <taxon>metagenomes</taxon>
        <taxon>ecological metagenomes</taxon>
    </lineage>
</organism>
<feature type="domain" description="M23ase beta-sheet core" evidence="1">
    <location>
        <begin position="54"/>
        <end position="132"/>
    </location>
</feature>
<evidence type="ECO:0000313" key="3">
    <source>
        <dbReference type="EMBL" id="CAB4762804.1"/>
    </source>
</evidence>
<sequence>MLSNRFSLNFPPWLILAVCLVFAQTPQACSLSLPTHLEVIDDFRAPNCVWCEGNRGIEYRPSPGGSVASVVDGVVSFVGMVANTMYVVVRTEGGLLVTHGRLRSAQVALGESVLVGQGLGTAGTTLYIGVRRGSNYLNPSTCTRRVRAVLL</sequence>
<dbReference type="Pfam" id="PF01551">
    <property type="entry name" value="Peptidase_M23"/>
    <property type="match status" value="1"/>
</dbReference>
<accession>A0A6J6K7K6</accession>
<reference evidence="2" key="1">
    <citation type="submission" date="2020-05" db="EMBL/GenBank/DDBJ databases">
        <authorList>
            <person name="Chiriac C."/>
            <person name="Salcher M."/>
            <person name="Ghai R."/>
            <person name="Kavagutti S V."/>
        </authorList>
    </citation>
    <scope>NUCLEOTIDE SEQUENCE</scope>
</reference>